<dbReference type="RefSeq" id="WP_243430441.1">
    <property type="nucleotide sequence ID" value="NZ_CP147251.1"/>
</dbReference>
<dbReference type="PROSITE" id="PS50887">
    <property type="entry name" value="GGDEF"/>
    <property type="match status" value="1"/>
</dbReference>
<dbReference type="SMART" id="SM00267">
    <property type="entry name" value="GGDEF"/>
    <property type="match status" value="1"/>
</dbReference>
<organism evidence="3 4">
    <name type="scientific">Candidatus Enterococcus lowellii</name>
    <dbReference type="NCBI Taxonomy" id="2230877"/>
    <lineage>
        <taxon>Bacteria</taxon>
        <taxon>Bacillati</taxon>
        <taxon>Bacillota</taxon>
        <taxon>Bacilli</taxon>
        <taxon>Lactobacillales</taxon>
        <taxon>Enterococcaceae</taxon>
        <taxon>Enterococcus</taxon>
    </lineage>
</organism>
<reference evidence="3 4" key="1">
    <citation type="submission" date="2024-03" db="EMBL/GenBank/DDBJ databases">
        <title>The Genome Sequence of Enterococcus sp. DIV2402.</title>
        <authorList>
            <consortium name="The Broad Institute Genomics Platform"/>
            <consortium name="The Broad Institute Microbial Omics Core"/>
            <consortium name="The Broad Institute Genomic Center for Infectious Diseases"/>
            <person name="Earl A."/>
            <person name="Manson A."/>
            <person name="Gilmore M."/>
            <person name="Schwartman J."/>
            <person name="Shea T."/>
            <person name="Abouelleil A."/>
            <person name="Cao P."/>
            <person name="Chapman S."/>
            <person name="Cusick C."/>
            <person name="Young S."/>
            <person name="Neafsey D."/>
            <person name="Nusbaum C."/>
            <person name="Birren B."/>
        </authorList>
    </citation>
    <scope>NUCLEOTIDE SEQUENCE [LARGE SCALE GENOMIC DNA]</scope>
    <source>
        <strain evidence="3 4">DIV2402</strain>
    </source>
</reference>
<evidence type="ECO:0000313" key="4">
    <source>
        <dbReference type="Proteomes" id="UP000664701"/>
    </source>
</evidence>
<keyword evidence="1" id="KW-0812">Transmembrane</keyword>
<keyword evidence="4" id="KW-1185">Reference proteome</keyword>
<dbReference type="Proteomes" id="UP000664701">
    <property type="component" value="Chromosome"/>
</dbReference>
<dbReference type="InterPro" id="IPR000160">
    <property type="entry name" value="GGDEF_dom"/>
</dbReference>
<evidence type="ECO:0000259" key="2">
    <source>
        <dbReference type="PROSITE" id="PS50887"/>
    </source>
</evidence>
<dbReference type="InterPro" id="IPR029787">
    <property type="entry name" value="Nucleotide_cyclase"/>
</dbReference>
<keyword evidence="1" id="KW-1133">Transmembrane helix</keyword>
<dbReference type="Pfam" id="PF00990">
    <property type="entry name" value="GGDEF"/>
    <property type="match status" value="1"/>
</dbReference>
<dbReference type="PANTHER" id="PTHR45138">
    <property type="entry name" value="REGULATORY COMPONENTS OF SENSORY TRANSDUCTION SYSTEM"/>
    <property type="match status" value="1"/>
</dbReference>
<sequence>MMGLSEFPVLVSFISIFISIGMLLYSLKYRKAENSYFFILLSLQLFLYIFGYFLELVSDNFYEAFYSVRMQYMGFPFILSNSYLFLRDIFGQKKVTKFQLFILFIFPMISSIGMQTYPYQRLFYEDVQYVSNTIIANAQITPGPLYHIHVVYQYCVTVCILGLLFEAFFGDNSLMKKQSVPLLIGFSLPIFTSVIYVMAETDKVRFDYTPLATLVTIVMLIYSSNSHNLLRVMPIVKDQVIDTMADGFIVFNKKKHYIDANTSAKHIFPELNKVSAGESIPLLEQLLTNKQIVVFVDEIEHIYEVSQIQEITNFKQGGYYIVLHDVTEKEQLLKELHVQATMDYLTDIYNRRAFFDKAEQLLIKNQEDTGNIALLLDIDNFKQINDRYGHPCGDKILQILSYEMRQSMQGFQQAVFGRYGGEEFSFLFTSIDIEQAKVIAEMLRQKISETDFTWVNQKIEVTVSIGISVSNEKEKISLEDLLLQADVALYEAKTKGRNQVCLYKNTQEMHINSSAK</sequence>
<evidence type="ECO:0000313" key="3">
    <source>
        <dbReference type="EMBL" id="WYJ77262.1"/>
    </source>
</evidence>
<dbReference type="InterPro" id="IPR043128">
    <property type="entry name" value="Rev_trsase/Diguanyl_cyclase"/>
</dbReference>
<dbReference type="InterPro" id="IPR031621">
    <property type="entry name" value="HisKA_7TM"/>
</dbReference>
<dbReference type="CDD" id="cd01949">
    <property type="entry name" value="GGDEF"/>
    <property type="match status" value="1"/>
</dbReference>
<protein>
    <recommendedName>
        <fullName evidence="2">GGDEF domain-containing protein</fullName>
    </recommendedName>
</protein>
<dbReference type="SUPFAM" id="SSF55073">
    <property type="entry name" value="Nucleotide cyclase"/>
    <property type="match status" value="1"/>
</dbReference>
<dbReference type="NCBIfam" id="TIGR00254">
    <property type="entry name" value="GGDEF"/>
    <property type="match status" value="1"/>
</dbReference>
<dbReference type="PANTHER" id="PTHR45138:SF9">
    <property type="entry name" value="DIGUANYLATE CYCLASE DGCM-RELATED"/>
    <property type="match status" value="1"/>
</dbReference>
<feature type="transmembrane region" description="Helical" evidence="1">
    <location>
        <begin position="37"/>
        <end position="54"/>
    </location>
</feature>
<feature type="transmembrane region" description="Helical" evidence="1">
    <location>
        <begin position="205"/>
        <end position="223"/>
    </location>
</feature>
<name>A0ABZ2SP29_9ENTE</name>
<feature type="transmembrane region" description="Helical" evidence="1">
    <location>
        <begin position="98"/>
        <end position="117"/>
    </location>
</feature>
<feature type="transmembrane region" description="Helical" evidence="1">
    <location>
        <begin position="181"/>
        <end position="199"/>
    </location>
</feature>
<evidence type="ECO:0000256" key="1">
    <source>
        <dbReference type="SAM" id="Phobius"/>
    </source>
</evidence>
<dbReference type="InterPro" id="IPR050469">
    <property type="entry name" value="Diguanylate_Cyclase"/>
</dbReference>
<proteinExistence type="predicted"/>
<keyword evidence="1" id="KW-0472">Membrane</keyword>
<dbReference type="Pfam" id="PF16927">
    <property type="entry name" value="HisKA_7TM"/>
    <property type="match status" value="1"/>
</dbReference>
<feature type="transmembrane region" description="Helical" evidence="1">
    <location>
        <begin position="151"/>
        <end position="169"/>
    </location>
</feature>
<feature type="transmembrane region" description="Helical" evidence="1">
    <location>
        <begin position="6"/>
        <end position="25"/>
    </location>
</feature>
<dbReference type="EMBL" id="CP147251">
    <property type="protein sequence ID" value="WYJ77262.1"/>
    <property type="molecule type" value="Genomic_DNA"/>
</dbReference>
<feature type="domain" description="GGDEF" evidence="2">
    <location>
        <begin position="369"/>
        <end position="505"/>
    </location>
</feature>
<gene>
    <name evidence="3" type="ORF">DOK78_001900</name>
</gene>
<accession>A0ABZ2SP29</accession>
<feature type="transmembrane region" description="Helical" evidence="1">
    <location>
        <begin position="66"/>
        <end position="86"/>
    </location>
</feature>
<dbReference type="Gene3D" id="3.30.70.270">
    <property type="match status" value="1"/>
</dbReference>